<dbReference type="InterPro" id="IPR001781">
    <property type="entry name" value="Znf_LIM"/>
</dbReference>
<evidence type="ECO:0000256" key="3">
    <source>
        <dbReference type="ARBA" id="ARBA00023038"/>
    </source>
</evidence>
<dbReference type="AlphaFoldDB" id="A0AAV5VIH0"/>
<organism evidence="6 7">
    <name type="scientific">Pristionchus fissidentatus</name>
    <dbReference type="NCBI Taxonomy" id="1538716"/>
    <lineage>
        <taxon>Eukaryota</taxon>
        <taxon>Metazoa</taxon>
        <taxon>Ecdysozoa</taxon>
        <taxon>Nematoda</taxon>
        <taxon>Chromadorea</taxon>
        <taxon>Rhabditida</taxon>
        <taxon>Rhabditina</taxon>
        <taxon>Diplogasteromorpha</taxon>
        <taxon>Diplogasteroidea</taxon>
        <taxon>Neodiplogasteridae</taxon>
        <taxon>Pristionchus</taxon>
    </lineage>
</organism>
<evidence type="ECO:0000313" key="6">
    <source>
        <dbReference type="EMBL" id="GMT19166.1"/>
    </source>
</evidence>
<dbReference type="GO" id="GO:0046872">
    <property type="term" value="F:metal ion binding"/>
    <property type="evidence" value="ECO:0007669"/>
    <property type="project" value="UniProtKB-KW"/>
</dbReference>
<sequence>MKKSGGNLVRKEFASELQEKIVKKIEEEEKTAKGRSRIDEKRMDTISSRRKCTECGLPLGKGSAMVIGSIGLSFHIRCFVCSHCGNSLDSIDSDGAEVQLDGGRLKCLSCYVISSRL</sequence>
<dbReference type="GO" id="GO:0023051">
    <property type="term" value="P:regulation of signaling"/>
    <property type="evidence" value="ECO:0007669"/>
    <property type="project" value="InterPro"/>
</dbReference>
<gene>
    <name evidence="6" type="ORF">PFISCL1PPCAC_10463</name>
</gene>
<dbReference type="GO" id="GO:0030155">
    <property type="term" value="P:regulation of cell adhesion"/>
    <property type="evidence" value="ECO:0007669"/>
    <property type="project" value="InterPro"/>
</dbReference>
<evidence type="ECO:0000313" key="7">
    <source>
        <dbReference type="Proteomes" id="UP001432322"/>
    </source>
</evidence>
<reference evidence="6" key="1">
    <citation type="submission" date="2023-10" db="EMBL/GenBank/DDBJ databases">
        <title>Genome assembly of Pristionchus species.</title>
        <authorList>
            <person name="Yoshida K."/>
            <person name="Sommer R.J."/>
        </authorList>
    </citation>
    <scope>NUCLEOTIDE SEQUENCE</scope>
    <source>
        <strain evidence="6">RS5133</strain>
    </source>
</reference>
<keyword evidence="1 4" id="KW-0479">Metal-binding</keyword>
<keyword evidence="3 4" id="KW-0440">LIM domain</keyword>
<protein>
    <recommendedName>
        <fullName evidence="5">LIM zinc-binding domain-containing protein</fullName>
    </recommendedName>
</protein>
<dbReference type="EMBL" id="BTSY01000003">
    <property type="protein sequence ID" value="GMT19166.1"/>
    <property type="molecule type" value="Genomic_DNA"/>
</dbReference>
<dbReference type="InterPro" id="IPR029978">
    <property type="entry name" value="LMO-7"/>
</dbReference>
<evidence type="ECO:0000256" key="2">
    <source>
        <dbReference type="ARBA" id="ARBA00022833"/>
    </source>
</evidence>
<name>A0AAV5VIH0_9BILA</name>
<dbReference type="SMART" id="SM00132">
    <property type="entry name" value="LIM"/>
    <property type="match status" value="1"/>
</dbReference>
<dbReference type="Gene3D" id="2.10.110.10">
    <property type="entry name" value="Cysteine Rich Protein"/>
    <property type="match status" value="1"/>
</dbReference>
<feature type="domain" description="LIM zinc-binding" evidence="5">
    <location>
        <begin position="50"/>
        <end position="117"/>
    </location>
</feature>
<dbReference type="Pfam" id="PF00412">
    <property type="entry name" value="LIM"/>
    <property type="match status" value="1"/>
</dbReference>
<accession>A0AAV5VIH0</accession>
<keyword evidence="7" id="KW-1185">Reference proteome</keyword>
<evidence type="ECO:0000256" key="4">
    <source>
        <dbReference type="PROSITE-ProRule" id="PRU00125"/>
    </source>
</evidence>
<dbReference type="PROSITE" id="PS50023">
    <property type="entry name" value="LIM_DOMAIN_2"/>
    <property type="match status" value="1"/>
</dbReference>
<dbReference type="PANTHER" id="PTHR46767:SF2">
    <property type="entry name" value="LIM DOMAIN 7B"/>
    <property type="match status" value="1"/>
</dbReference>
<keyword evidence="2 4" id="KW-0862">Zinc</keyword>
<dbReference type="PROSITE" id="PS00478">
    <property type="entry name" value="LIM_DOMAIN_1"/>
    <property type="match status" value="1"/>
</dbReference>
<evidence type="ECO:0000256" key="1">
    <source>
        <dbReference type="ARBA" id="ARBA00022723"/>
    </source>
</evidence>
<proteinExistence type="predicted"/>
<dbReference type="PANTHER" id="PTHR46767">
    <property type="entry name" value="LIM DOMAIN ONLY PROTEIN 7"/>
    <property type="match status" value="1"/>
</dbReference>
<comment type="caution">
    <text evidence="6">The sequence shown here is derived from an EMBL/GenBank/DDBJ whole genome shotgun (WGS) entry which is preliminary data.</text>
</comment>
<dbReference type="Proteomes" id="UP001432322">
    <property type="component" value="Unassembled WGS sequence"/>
</dbReference>
<evidence type="ECO:0000259" key="5">
    <source>
        <dbReference type="PROSITE" id="PS50023"/>
    </source>
</evidence>